<dbReference type="Proteomes" id="UP000260793">
    <property type="component" value="Unassembled WGS sequence"/>
</dbReference>
<feature type="domain" description="Polysaccharide pyruvyl transferase" evidence="1">
    <location>
        <begin position="14"/>
        <end position="304"/>
    </location>
</feature>
<dbReference type="InterPro" id="IPR007345">
    <property type="entry name" value="Polysacch_pyruvyl_Trfase"/>
</dbReference>
<reference evidence="2 3" key="1">
    <citation type="submission" date="2018-08" db="EMBL/GenBank/DDBJ databases">
        <title>A genome reference for cultivated species of the human gut microbiota.</title>
        <authorList>
            <person name="Zou Y."/>
            <person name="Xue W."/>
            <person name="Luo G."/>
        </authorList>
    </citation>
    <scope>NUCLEOTIDE SEQUENCE [LARGE SCALE GENOMIC DNA]</scope>
    <source>
        <strain evidence="2 3">TF11-7</strain>
    </source>
</reference>
<accession>A0A3E4M009</accession>
<proteinExistence type="predicted"/>
<name>A0A3E4M009_9FIRM</name>
<dbReference type="GO" id="GO:0016740">
    <property type="term" value="F:transferase activity"/>
    <property type="evidence" value="ECO:0007669"/>
    <property type="project" value="UniProtKB-KW"/>
</dbReference>
<sequence length="373" mass="42681">MKKAGILSMQRIYNYGSFLQAYALKKMLEECGVEVEFVDYHPGKCILPSKEATGMKRKVQKGLEILRMKGRLRDKVQFLKYKKNYAGKNYPVLGLEEKYNYTPKLDLLVIGSDEVFNCIQDNSNVGFAPELFGAGHQADRLVSYAASFGNTTLESLKKYQVDEQVAQWLRAFDAISVRDENSRKIVQELTGKDPVCHLDPVLVYDYPANLPETKAKIPHDPYMILYGYSGRFNKEEAGEIRKYAKRKGLKILCIGGIQRCGDKFIDCSPFEIFEYFKHAESVVTDTFHGTIFSVVTQRKFATFVRKNGYGNSEKLTDLLKRLGLERQIVTDTKKLGKILNLTVAYEPVMEKIKKERQRTYSYLKEMTGHGAEE</sequence>
<dbReference type="Pfam" id="PF04230">
    <property type="entry name" value="PS_pyruv_trans"/>
    <property type="match status" value="1"/>
</dbReference>
<evidence type="ECO:0000259" key="1">
    <source>
        <dbReference type="Pfam" id="PF04230"/>
    </source>
</evidence>
<comment type="caution">
    <text evidence="2">The sequence shown here is derived from an EMBL/GenBank/DDBJ whole genome shotgun (WGS) entry which is preliminary data.</text>
</comment>
<dbReference type="EMBL" id="QSQN01000001">
    <property type="protein sequence ID" value="RGK42956.1"/>
    <property type="molecule type" value="Genomic_DNA"/>
</dbReference>
<protein>
    <submittedName>
        <fullName evidence="2">Polysaccharide pyruvyl transferase family protein</fullName>
    </submittedName>
</protein>
<dbReference type="AlphaFoldDB" id="A0A3E4M009"/>
<organism evidence="2 3">
    <name type="scientific">[Ruminococcus] lactaris</name>
    <dbReference type="NCBI Taxonomy" id="46228"/>
    <lineage>
        <taxon>Bacteria</taxon>
        <taxon>Bacillati</taxon>
        <taxon>Bacillota</taxon>
        <taxon>Clostridia</taxon>
        <taxon>Lachnospirales</taxon>
        <taxon>Lachnospiraceae</taxon>
        <taxon>Mediterraneibacter</taxon>
    </lineage>
</organism>
<dbReference type="RefSeq" id="WP_117687498.1">
    <property type="nucleotide sequence ID" value="NZ_QSQN01000001.1"/>
</dbReference>
<gene>
    <name evidence="2" type="ORF">DXD17_00195</name>
</gene>
<keyword evidence="2" id="KW-0808">Transferase</keyword>
<evidence type="ECO:0000313" key="2">
    <source>
        <dbReference type="EMBL" id="RGK42956.1"/>
    </source>
</evidence>
<evidence type="ECO:0000313" key="3">
    <source>
        <dbReference type="Proteomes" id="UP000260793"/>
    </source>
</evidence>